<dbReference type="CDD" id="cd00739">
    <property type="entry name" value="DHPS"/>
    <property type="match status" value="1"/>
</dbReference>
<dbReference type="InterPro" id="IPR000489">
    <property type="entry name" value="Pterin-binding_dom"/>
</dbReference>
<dbReference type="RefSeq" id="WP_011736120.1">
    <property type="nucleotide sequence ID" value="NC_008609.1"/>
</dbReference>
<dbReference type="Gene3D" id="3.20.20.20">
    <property type="entry name" value="Dihydropteroate synthase-like"/>
    <property type="match status" value="1"/>
</dbReference>
<dbReference type="AlphaFoldDB" id="A1AR90"/>
<keyword evidence="10" id="KW-0289">Folate biosynthesis</keyword>
<dbReference type="PANTHER" id="PTHR20941">
    <property type="entry name" value="FOLATE SYNTHESIS PROTEINS"/>
    <property type="match status" value="1"/>
</dbReference>
<protein>
    <recommendedName>
        <fullName evidence="6">Dihydropteroate synthase</fullName>
        <ecNumber evidence="5">2.5.1.15</ecNumber>
    </recommendedName>
    <alternativeName>
        <fullName evidence="11">Dihydropteroate pyrophosphorylase</fullName>
    </alternativeName>
</protein>
<keyword evidence="14" id="KW-1185">Reference proteome</keyword>
<evidence type="ECO:0000256" key="3">
    <source>
        <dbReference type="ARBA" id="ARBA00004763"/>
    </source>
</evidence>
<dbReference type="HOGENOM" id="CLU_008023_1_0_7"/>
<feature type="domain" description="Pterin-binding" evidence="12">
    <location>
        <begin position="139"/>
        <end position="392"/>
    </location>
</feature>
<evidence type="ECO:0000313" key="14">
    <source>
        <dbReference type="Proteomes" id="UP000006732"/>
    </source>
</evidence>
<evidence type="ECO:0000256" key="11">
    <source>
        <dbReference type="ARBA" id="ARBA00030193"/>
    </source>
</evidence>
<dbReference type="PROSITE" id="PS00792">
    <property type="entry name" value="DHPS_1"/>
    <property type="match status" value="1"/>
</dbReference>
<keyword evidence="9" id="KW-0460">Magnesium</keyword>
<comment type="cofactor">
    <cofactor evidence="2">
        <name>Mg(2+)</name>
        <dbReference type="ChEBI" id="CHEBI:18420"/>
    </cofactor>
</comment>
<comment type="catalytic activity">
    <reaction evidence="1">
        <text>(7,8-dihydropterin-6-yl)methyl diphosphate + 4-aminobenzoate = 7,8-dihydropteroate + diphosphate</text>
        <dbReference type="Rhea" id="RHEA:19949"/>
        <dbReference type="ChEBI" id="CHEBI:17836"/>
        <dbReference type="ChEBI" id="CHEBI:17839"/>
        <dbReference type="ChEBI" id="CHEBI:33019"/>
        <dbReference type="ChEBI" id="CHEBI:72950"/>
        <dbReference type="EC" id="2.5.1.15"/>
    </reaction>
</comment>
<evidence type="ECO:0000256" key="2">
    <source>
        <dbReference type="ARBA" id="ARBA00001946"/>
    </source>
</evidence>
<dbReference type="eggNOG" id="COG0294">
    <property type="taxonomic scope" value="Bacteria"/>
</dbReference>
<dbReference type="GO" id="GO:0046872">
    <property type="term" value="F:metal ion binding"/>
    <property type="evidence" value="ECO:0007669"/>
    <property type="project" value="UniProtKB-KW"/>
</dbReference>
<dbReference type="GO" id="GO:0046656">
    <property type="term" value="P:folic acid biosynthetic process"/>
    <property type="evidence" value="ECO:0007669"/>
    <property type="project" value="UniProtKB-KW"/>
</dbReference>
<organism evidence="13 14">
    <name type="scientific">Pelobacter propionicus (strain DSM 2379 / NBRC 103807 / OttBd1)</name>
    <dbReference type="NCBI Taxonomy" id="338966"/>
    <lineage>
        <taxon>Bacteria</taxon>
        <taxon>Pseudomonadati</taxon>
        <taxon>Thermodesulfobacteriota</taxon>
        <taxon>Desulfuromonadia</taxon>
        <taxon>Desulfuromonadales</taxon>
        <taxon>Desulfuromonadaceae</taxon>
        <taxon>Pelobacter</taxon>
    </lineage>
</organism>
<gene>
    <name evidence="13" type="ordered locus">Ppro_2253</name>
</gene>
<evidence type="ECO:0000313" key="13">
    <source>
        <dbReference type="EMBL" id="ABK99860.1"/>
    </source>
</evidence>
<dbReference type="InterPro" id="IPR006390">
    <property type="entry name" value="DHP_synth_dom"/>
</dbReference>
<dbReference type="GO" id="GO:0004156">
    <property type="term" value="F:dihydropteroate synthase activity"/>
    <property type="evidence" value="ECO:0007669"/>
    <property type="project" value="UniProtKB-EC"/>
</dbReference>
<comment type="similarity">
    <text evidence="4">Belongs to the DHPS family.</text>
</comment>
<evidence type="ECO:0000256" key="10">
    <source>
        <dbReference type="ARBA" id="ARBA00022909"/>
    </source>
</evidence>
<dbReference type="GO" id="GO:0046654">
    <property type="term" value="P:tetrahydrofolate biosynthetic process"/>
    <property type="evidence" value="ECO:0007669"/>
    <property type="project" value="TreeGrafter"/>
</dbReference>
<evidence type="ECO:0000259" key="12">
    <source>
        <dbReference type="PROSITE" id="PS50972"/>
    </source>
</evidence>
<dbReference type="InterPro" id="IPR011005">
    <property type="entry name" value="Dihydropteroate_synth-like_sf"/>
</dbReference>
<keyword evidence="7 13" id="KW-0808">Transferase</keyword>
<proteinExistence type="inferred from homology"/>
<dbReference type="FunFam" id="3.20.20.20:FF:000006">
    <property type="entry name" value="Dihydropteroate synthase"/>
    <property type="match status" value="1"/>
</dbReference>
<evidence type="ECO:0000256" key="5">
    <source>
        <dbReference type="ARBA" id="ARBA00012458"/>
    </source>
</evidence>
<dbReference type="Pfam" id="PF00809">
    <property type="entry name" value="Pterin_bind"/>
    <property type="match status" value="1"/>
</dbReference>
<sequence>MDHFQARTLSLGSPVAAERELRRMGVDPGGIQRLLPKMSSHCIQIPRLQCRQANILKQEMLALGGDAAVARGSVACSIEASDAILMGTEKQLRQLCTRLARQPFGLPSLGEELSTLLDRIATPAFFWRTSRRELPLTRPLIMGILNITPDSFSDGGRYLDPARAVERAEQMIAEGADIIDIGGESTRPGAPAISAQEEIDRVVPVISAIAKSSSIPLSVDSWKGEVARQAMDAGAEIINDISGLGFDPSLAQVAATSKAGLVLMHTRGTPDGMQRDTEYGDLLAEVMQGLRHSTETALSAGVERELICLDPGIGFAKSAQGNLELLRRLREFQSLGLPLLVGTSRKSFIGAAIGREVHDRLFGTAATVALAVSHGASILRVHDVAAMRDVADMARAIVEG</sequence>
<accession>A1AR90</accession>
<dbReference type="PROSITE" id="PS50972">
    <property type="entry name" value="PTERIN_BINDING"/>
    <property type="match status" value="1"/>
</dbReference>
<dbReference type="EMBL" id="CP000482">
    <property type="protein sequence ID" value="ABK99860.1"/>
    <property type="molecule type" value="Genomic_DNA"/>
</dbReference>
<dbReference type="SUPFAM" id="SSF51717">
    <property type="entry name" value="Dihydropteroate synthetase-like"/>
    <property type="match status" value="1"/>
</dbReference>
<dbReference type="InterPro" id="IPR045031">
    <property type="entry name" value="DHP_synth-like"/>
</dbReference>
<evidence type="ECO:0000256" key="8">
    <source>
        <dbReference type="ARBA" id="ARBA00022723"/>
    </source>
</evidence>
<evidence type="ECO:0000256" key="4">
    <source>
        <dbReference type="ARBA" id="ARBA00009503"/>
    </source>
</evidence>
<keyword evidence="8" id="KW-0479">Metal-binding</keyword>
<dbReference type="GO" id="GO:0005829">
    <property type="term" value="C:cytosol"/>
    <property type="evidence" value="ECO:0007669"/>
    <property type="project" value="TreeGrafter"/>
</dbReference>
<evidence type="ECO:0000256" key="1">
    <source>
        <dbReference type="ARBA" id="ARBA00000012"/>
    </source>
</evidence>
<name>A1AR90_PELPD</name>
<reference evidence="13 14" key="1">
    <citation type="submission" date="2006-10" db="EMBL/GenBank/DDBJ databases">
        <title>Complete sequence of chromosome of Pelobacter propionicus DSM 2379.</title>
        <authorList>
            <consortium name="US DOE Joint Genome Institute"/>
            <person name="Copeland A."/>
            <person name="Lucas S."/>
            <person name="Lapidus A."/>
            <person name="Barry K."/>
            <person name="Detter J.C."/>
            <person name="Glavina del Rio T."/>
            <person name="Hammon N."/>
            <person name="Israni S."/>
            <person name="Dalin E."/>
            <person name="Tice H."/>
            <person name="Pitluck S."/>
            <person name="Saunders E."/>
            <person name="Brettin T."/>
            <person name="Bruce D."/>
            <person name="Han C."/>
            <person name="Tapia R."/>
            <person name="Schmutz J."/>
            <person name="Larimer F."/>
            <person name="Land M."/>
            <person name="Hauser L."/>
            <person name="Kyrpides N."/>
            <person name="Kim E."/>
            <person name="Lovley D."/>
            <person name="Richardson P."/>
        </authorList>
    </citation>
    <scope>NUCLEOTIDE SEQUENCE [LARGE SCALE GENOMIC DNA]</scope>
    <source>
        <strain evidence="14">DSM 2379 / NBRC 103807 / OttBd1</strain>
    </source>
</reference>
<dbReference type="STRING" id="338966.Ppro_2253"/>
<dbReference type="PANTHER" id="PTHR20941:SF1">
    <property type="entry name" value="FOLIC ACID SYNTHESIS PROTEIN FOL1"/>
    <property type="match status" value="1"/>
</dbReference>
<evidence type="ECO:0000256" key="7">
    <source>
        <dbReference type="ARBA" id="ARBA00022679"/>
    </source>
</evidence>
<evidence type="ECO:0000256" key="9">
    <source>
        <dbReference type="ARBA" id="ARBA00022842"/>
    </source>
</evidence>
<dbReference type="EC" id="2.5.1.15" evidence="5"/>
<comment type="pathway">
    <text evidence="3">Cofactor biosynthesis; tetrahydrofolate biosynthesis; 7,8-dihydrofolate from 2-amino-4-hydroxy-6-hydroxymethyl-7,8-dihydropteridine diphosphate and 4-aminobenzoate: step 1/2.</text>
</comment>
<dbReference type="PROSITE" id="PS00793">
    <property type="entry name" value="DHPS_2"/>
    <property type="match status" value="1"/>
</dbReference>
<dbReference type="KEGG" id="ppd:Ppro_2253"/>
<dbReference type="Proteomes" id="UP000006732">
    <property type="component" value="Chromosome"/>
</dbReference>
<dbReference type="NCBIfam" id="TIGR01496">
    <property type="entry name" value="DHPS"/>
    <property type="match status" value="1"/>
</dbReference>
<evidence type="ECO:0000256" key="6">
    <source>
        <dbReference type="ARBA" id="ARBA00016919"/>
    </source>
</evidence>